<feature type="domain" description="Tudor" evidence="3">
    <location>
        <begin position="283"/>
        <end position="341"/>
    </location>
</feature>
<organism evidence="4 5">
    <name type="scientific">Adineta ricciae</name>
    <name type="common">Rotifer</name>
    <dbReference type="NCBI Taxonomy" id="249248"/>
    <lineage>
        <taxon>Eukaryota</taxon>
        <taxon>Metazoa</taxon>
        <taxon>Spiralia</taxon>
        <taxon>Gnathifera</taxon>
        <taxon>Rotifera</taxon>
        <taxon>Eurotatoria</taxon>
        <taxon>Bdelloidea</taxon>
        <taxon>Adinetida</taxon>
        <taxon>Adinetidae</taxon>
        <taxon>Adineta</taxon>
    </lineage>
</organism>
<gene>
    <name evidence="4" type="ORF">XAT740_LOCUS140</name>
</gene>
<dbReference type="AlphaFoldDB" id="A0A813P0S5"/>
<comment type="caution">
    <text evidence="4">The sequence shown here is derived from an EMBL/GenBank/DDBJ whole genome shotgun (WGS) entry which is preliminary data.</text>
</comment>
<protein>
    <recommendedName>
        <fullName evidence="3">Tudor domain-containing protein</fullName>
    </recommendedName>
</protein>
<dbReference type="Pfam" id="PF00013">
    <property type="entry name" value="KH_1"/>
    <property type="match status" value="1"/>
</dbReference>
<feature type="compositionally biased region" description="Polar residues" evidence="2">
    <location>
        <begin position="441"/>
        <end position="450"/>
    </location>
</feature>
<dbReference type="SMART" id="SM00322">
    <property type="entry name" value="KH"/>
    <property type="match status" value="1"/>
</dbReference>
<dbReference type="CDD" id="cd20407">
    <property type="entry name" value="Tudor_AKAP1"/>
    <property type="match status" value="1"/>
</dbReference>
<dbReference type="SUPFAM" id="SSF54791">
    <property type="entry name" value="Eukaryotic type KH-domain (KH-domain type I)"/>
    <property type="match status" value="1"/>
</dbReference>
<dbReference type="PANTHER" id="PTHR22948">
    <property type="entry name" value="TUDOR DOMAIN CONTAINING PROTEIN"/>
    <property type="match status" value="1"/>
</dbReference>
<dbReference type="GO" id="GO:0003723">
    <property type="term" value="F:RNA binding"/>
    <property type="evidence" value="ECO:0007669"/>
    <property type="project" value="UniProtKB-UniRule"/>
</dbReference>
<feature type="compositionally biased region" description="Low complexity" evidence="2">
    <location>
        <begin position="426"/>
        <end position="440"/>
    </location>
</feature>
<dbReference type="CDD" id="cd22395">
    <property type="entry name" value="KH-I_AKAP1"/>
    <property type="match status" value="1"/>
</dbReference>
<dbReference type="InterPro" id="IPR004088">
    <property type="entry name" value="KH_dom_type_1"/>
</dbReference>
<evidence type="ECO:0000259" key="3">
    <source>
        <dbReference type="PROSITE" id="PS50304"/>
    </source>
</evidence>
<dbReference type="PROSITE" id="PS50304">
    <property type="entry name" value="TUDOR"/>
    <property type="match status" value="1"/>
</dbReference>
<dbReference type="GO" id="GO:0005739">
    <property type="term" value="C:mitochondrion"/>
    <property type="evidence" value="ECO:0007669"/>
    <property type="project" value="UniProtKB-ARBA"/>
</dbReference>
<accession>A0A813P0S5</accession>
<reference evidence="4" key="1">
    <citation type="submission" date="2021-02" db="EMBL/GenBank/DDBJ databases">
        <authorList>
            <person name="Nowell W R."/>
        </authorList>
    </citation>
    <scope>NUCLEOTIDE SEQUENCE</scope>
</reference>
<feature type="region of interest" description="Disordered" evidence="2">
    <location>
        <begin position="417"/>
        <end position="466"/>
    </location>
</feature>
<dbReference type="Gene3D" id="3.30.1370.10">
    <property type="entry name" value="K Homology domain, type 1"/>
    <property type="match status" value="1"/>
</dbReference>
<dbReference type="Proteomes" id="UP000663828">
    <property type="component" value="Unassembled WGS sequence"/>
</dbReference>
<dbReference type="SUPFAM" id="SSF63748">
    <property type="entry name" value="Tudor/PWWP/MBT"/>
    <property type="match status" value="1"/>
</dbReference>
<dbReference type="Gene3D" id="2.30.30.140">
    <property type="match status" value="1"/>
</dbReference>
<keyword evidence="1" id="KW-0694">RNA-binding</keyword>
<dbReference type="InterPro" id="IPR050621">
    <property type="entry name" value="Tudor_domain_containing"/>
</dbReference>
<dbReference type="InterPro" id="IPR047368">
    <property type="entry name" value="KH-I_AKAP1"/>
</dbReference>
<evidence type="ECO:0000313" key="4">
    <source>
        <dbReference type="EMBL" id="CAF0745682.1"/>
    </source>
</evidence>
<dbReference type="PROSITE" id="PS50084">
    <property type="entry name" value="KH_TYPE_1"/>
    <property type="match status" value="1"/>
</dbReference>
<sequence length="466" mass="52059">MNHNNNIVFVQLNITKLAESVRSLPANRLSEDFKISMKNQNSISKPAVIIKPPSSVSAVPSAKKDKLPLEKKMNLEAKQQQNPTDNVTSPNNDPAVNTNELAAAAETPSTPLTDKEAKEQEIIIYEFHFPVELCGRLIGRQGVHVDYIRQMTQVDLVVRDDAVSYEKQVVALHGRRVDIEQAIELIAKRFPPERYPQVAFKPINKKIVLRQRPPERVPIPQGVAQLNLPDGIPTEVLVTSVVSCNHIFVQQILHPSYAELARLDNSMSVFYHHTEMTPPLPRPIQTGVICAAPTQAGWFRALITVYNSNDDMAMIKFLDYGGYLYVDASSLRVLRQDFMVIPFQAAEVYLDSVVPPGNQEDFTPESIELVKPTILGSCFKALVTGYHYDNTPFIQLSKRLDFQRLVNIDIQKMINSQQQTSTAHDSNTTHNVPTTTPNSTGQPMTNQFQQSVSDVSTLSSTTNSDS</sequence>
<dbReference type="Pfam" id="PF00567">
    <property type="entry name" value="TUDOR"/>
    <property type="match status" value="1"/>
</dbReference>
<evidence type="ECO:0000256" key="2">
    <source>
        <dbReference type="SAM" id="MobiDB-lite"/>
    </source>
</evidence>
<feature type="compositionally biased region" description="Low complexity" evidence="2">
    <location>
        <begin position="451"/>
        <end position="466"/>
    </location>
</feature>
<dbReference type="InterPro" id="IPR035437">
    <property type="entry name" value="SNase_OB-fold_sf"/>
</dbReference>
<dbReference type="EMBL" id="CAJNOR010000004">
    <property type="protein sequence ID" value="CAF0745682.1"/>
    <property type="molecule type" value="Genomic_DNA"/>
</dbReference>
<dbReference type="InterPro" id="IPR004087">
    <property type="entry name" value="KH_dom"/>
</dbReference>
<proteinExistence type="predicted"/>
<feature type="region of interest" description="Disordered" evidence="2">
    <location>
        <begin position="76"/>
        <end position="96"/>
    </location>
</feature>
<dbReference type="InterPro" id="IPR047367">
    <property type="entry name" value="Tudor_AKAP1"/>
</dbReference>
<dbReference type="PANTHER" id="PTHR22948:SF65">
    <property type="entry name" value="A-KINASE ANCHORING PROTEIN 1"/>
    <property type="match status" value="1"/>
</dbReference>
<dbReference type="Gene3D" id="2.40.50.90">
    <property type="match status" value="1"/>
</dbReference>
<dbReference type="InterPro" id="IPR036612">
    <property type="entry name" value="KH_dom_type_1_sf"/>
</dbReference>
<dbReference type="InterPro" id="IPR002999">
    <property type="entry name" value="Tudor"/>
</dbReference>
<name>A0A813P0S5_ADIRI</name>
<evidence type="ECO:0000313" key="5">
    <source>
        <dbReference type="Proteomes" id="UP000663828"/>
    </source>
</evidence>
<keyword evidence="5" id="KW-1185">Reference proteome</keyword>
<feature type="compositionally biased region" description="Polar residues" evidence="2">
    <location>
        <begin position="77"/>
        <end position="96"/>
    </location>
</feature>
<dbReference type="SMART" id="SM00333">
    <property type="entry name" value="TUDOR"/>
    <property type="match status" value="1"/>
</dbReference>
<evidence type="ECO:0000256" key="1">
    <source>
        <dbReference type="PROSITE-ProRule" id="PRU00117"/>
    </source>
</evidence>